<keyword evidence="2" id="KW-1185">Reference proteome</keyword>
<comment type="caution">
    <text evidence="1">The sequence shown here is derived from an EMBL/GenBank/DDBJ whole genome shotgun (WGS) entry which is preliminary data.</text>
</comment>
<organism evidence="1 2">
    <name type="scientific">Acrocarpospora phusangensis</name>
    <dbReference type="NCBI Taxonomy" id="1070424"/>
    <lineage>
        <taxon>Bacteria</taxon>
        <taxon>Bacillati</taxon>
        <taxon>Actinomycetota</taxon>
        <taxon>Actinomycetes</taxon>
        <taxon>Streptosporangiales</taxon>
        <taxon>Streptosporangiaceae</taxon>
        <taxon>Acrocarpospora</taxon>
    </lineage>
</organism>
<dbReference type="EMBL" id="BOOA01000042">
    <property type="protein sequence ID" value="GIH26603.1"/>
    <property type="molecule type" value="Genomic_DNA"/>
</dbReference>
<evidence type="ECO:0000313" key="1">
    <source>
        <dbReference type="EMBL" id="GIH26603.1"/>
    </source>
</evidence>
<gene>
    <name evidence="1" type="ORF">Aph01nite_49130</name>
</gene>
<protein>
    <submittedName>
        <fullName evidence="1">Uncharacterized protein</fullName>
    </submittedName>
</protein>
<evidence type="ECO:0000313" key="2">
    <source>
        <dbReference type="Proteomes" id="UP000640052"/>
    </source>
</evidence>
<name>A0A919QDA1_9ACTN</name>
<sequence>MRENSAASLPADCLSRARDVFENGDLSNLTCYAQSSWEFALSWSADDESADRLELFQPSTWVPFLFDRMDHELAELGQGGLQGMILAAGDAALICVSVTGRLLVTGLSSSDRLRLASARSALQELAAHIRSSLRLPEHPHPVHSREAAECPSDGSFGHASADRRDVALVSYLKRAVSTTGLHYVAFLWGPDLVLAVDLFDDLPEFFVRGSRNSLRHSYESVGVKLHRQAGVPTGGKSSWPADLGPALDQVTLSLEQGTISYVRVRDDQFIVGATVGQGDGNRVADRIAALADELKDRFRDD</sequence>
<accession>A0A919QDA1</accession>
<proteinExistence type="predicted"/>
<dbReference type="AlphaFoldDB" id="A0A919QDA1"/>
<dbReference type="Proteomes" id="UP000640052">
    <property type="component" value="Unassembled WGS sequence"/>
</dbReference>
<reference evidence="1" key="1">
    <citation type="submission" date="2021-01" db="EMBL/GenBank/DDBJ databases">
        <title>Whole genome shotgun sequence of Acrocarpospora phusangensis NBRC 108782.</title>
        <authorList>
            <person name="Komaki H."/>
            <person name="Tamura T."/>
        </authorList>
    </citation>
    <scope>NUCLEOTIDE SEQUENCE</scope>
    <source>
        <strain evidence="1">NBRC 108782</strain>
    </source>
</reference>